<evidence type="ECO:0000313" key="6">
    <source>
        <dbReference type="EMBL" id="EME37113.1"/>
    </source>
</evidence>
<comment type="cofactor">
    <cofactor evidence="3">
        <name>Zn(2+)</name>
        <dbReference type="ChEBI" id="CHEBI:29105"/>
    </cofactor>
    <text evidence="3">Binds 1 zinc ion per subunit.</text>
</comment>
<dbReference type="InterPro" id="IPR050134">
    <property type="entry name" value="NAD-dep_sirtuin_deacylases"/>
</dbReference>
<feature type="binding site" evidence="3">
    <location>
        <position position="95"/>
    </location>
    <ligand>
        <name>substrate</name>
    </ligand>
</feature>
<comment type="catalytic activity">
    <reaction evidence="3">
        <text>N(6)-acetyl-L-lysyl-[protein] + NAD(+) + H2O = 2''-O-acetyl-ADP-D-ribose + nicotinamide + L-lysyl-[protein]</text>
        <dbReference type="Rhea" id="RHEA:43636"/>
        <dbReference type="Rhea" id="RHEA-COMP:9752"/>
        <dbReference type="Rhea" id="RHEA-COMP:10731"/>
        <dbReference type="ChEBI" id="CHEBI:15377"/>
        <dbReference type="ChEBI" id="CHEBI:17154"/>
        <dbReference type="ChEBI" id="CHEBI:29969"/>
        <dbReference type="ChEBI" id="CHEBI:57540"/>
        <dbReference type="ChEBI" id="CHEBI:61930"/>
        <dbReference type="ChEBI" id="CHEBI:83767"/>
        <dbReference type="EC" id="2.3.1.286"/>
    </reaction>
</comment>
<keyword evidence="3 4" id="KW-0862">Zinc</keyword>
<dbReference type="Pfam" id="PF02146">
    <property type="entry name" value="SIR2"/>
    <property type="match status" value="1"/>
</dbReference>
<dbReference type="EC" id="2.3.1.286" evidence="3"/>
<dbReference type="CDD" id="cd01412">
    <property type="entry name" value="SIRT5_Af1_CobB"/>
    <property type="match status" value="1"/>
</dbReference>
<gene>
    <name evidence="3" type="primary">cobB</name>
    <name evidence="6" type="ORF">C884_02027</name>
</gene>
<keyword evidence="3 4" id="KW-0479">Metal-binding</keyword>
<feature type="binding site" evidence="3">
    <location>
        <position position="268"/>
    </location>
    <ligand>
        <name>NAD(+)</name>
        <dbReference type="ChEBI" id="CHEBI:57540"/>
    </ligand>
</feature>
<dbReference type="GO" id="GO:0070403">
    <property type="term" value="F:NAD+ binding"/>
    <property type="evidence" value="ECO:0007669"/>
    <property type="project" value="UniProtKB-UniRule"/>
</dbReference>
<evidence type="ECO:0000256" key="3">
    <source>
        <dbReference type="HAMAP-Rule" id="MF_01121"/>
    </source>
</evidence>
<accession>M2XWC2</accession>
<keyword evidence="3" id="KW-0963">Cytoplasm</keyword>
<dbReference type="PROSITE" id="PS50305">
    <property type="entry name" value="SIRTUIN"/>
    <property type="match status" value="1"/>
</dbReference>
<dbReference type="SUPFAM" id="SSF52467">
    <property type="entry name" value="DHS-like NAD/FAD-binding domain"/>
    <property type="match status" value="1"/>
</dbReference>
<comment type="similarity">
    <text evidence="3">Belongs to the sirtuin family. Class III subfamily.</text>
</comment>
<feature type="active site" description="Proton acceptor" evidence="3 4">
    <location>
        <position position="143"/>
    </location>
</feature>
<feature type="binding site" evidence="3">
    <location>
        <begin position="125"/>
        <end position="128"/>
    </location>
    <ligand>
        <name>NAD(+)</name>
        <dbReference type="ChEBI" id="CHEBI:57540"/>
    </ligand>
</feature>
<dbReference type="GO" id="GO:0036055">
    <property type="term" value="F:protein-succinyllysine desuccinylase activity"/>
    <property type="evidence" value="ECO:0007669"/>
    <property type="project" value="UniProtKB-UniRule"/>
</dbReference>
<dbReference type="GO" id="GO:0017136">
    <property type="term" value="F:histone deacetylase activity, NAD-dependent"/>
    <property type="evidence" value="ECO:0007669"/>
    <property type="project" value="TreeGrafter"/>
</dbReference>
<dbReference type="AlphaFoldDB" id="M2XWC2"/>
<dbReference type="PANTHER" id="PTHR11085">
    <property type="entry name" value="NAD-DEPENDENT PROTEIN DEACYLASE SIRTUIN-5, MITOCHONDRIAL-RELATED"/>
    <property type="match status" value="1"/>
</dbReference>
<dbReference type="GO" id="GO:0005737">
    <property type="term" value="C:cytoplasm"/>
    <property type="evidence" value="ECO:0007669"/>
    <property type="project" value="UniProtKB-SubCell"/>
</dbReference>
<dbReference type="Gene3D" id="3.30.1600.10">
    <property type="entry name" value="SIR2/SIRT2 'Small Domain"/>
    <property type="match status" value="1"/>
</dbReference>
<evidence type="ECO:0000256" key="2">
    <source>
        <dbReference type="ARBA" id="ARBA00023027"/>
    </source>
</evidence>
<dbReference type="Proteomes" id="UP000009877">
    <property type="component" value="Unassembled WGS sequence"/>
</dbReference>
<feature type="binding site" evidence="3 4">
    <location>
        <position position="184"/>
    </location>
    <ligand>
        <name>Zn(2+)</name>
        <dbReference type="ChEBI" id="CHEBI:29105"/>
    </ligand>
</feature>
<organism evidence="6 7">
    <name type="scientific">Kocuria palustris PEL</name>
    <dbReference type="NCBI Taxonomy" id="1236550"/>
    <lineage>
        <taxon>Bacteria</taxon>
        <taxon>Bacillati</taxon>
        <taxon>Actinomycetota</taxon>
        <taxon>Actinomycetes</taxon>
        <taxon>Micrococcales</taxon>
        <taxon>Micrococcaceae</taxon>
        <taxon>Kocuria</taxon>
    </lineage>
</organism>
<comment type="catalytic activity">
    <reaction evidence="3">
        <text>N(6)-succinyl-L-lysyl-[protein] + NAD(+) + H2O = 2''-O-succinyl-ADP-D-ribose + nicotinamide + L-lysyl-[protein]</text>
        <dbReference type="Rhea" id="RHEA:47668"/>
        <dbReference type="Rhea" id="RHEA-COMP:9752"/>
        <dbReference type="Rhea" id="RHEA-COMP:11877"/>
        <dbReference type="ChEBI" id="CHEBI:15377"/>
        <dbReference type="ChEBI" id="CHEBI:17154"/>
        <dbReference type="ChEBI" id="CHEBI:29969"/>
        <dbReference type="ChEBI" id="CHEBI:57540"/>
        <dbReference type="ChEBI" id="CHEBI:87830"/>
        <dbReference type="ChEBI" id="CHEBI:87832"/>
    </reaction>
</comment>
<dbReference type="HAMAP" id="MF_01121">
    <property type="entry name" value="Sirtuin_ClassIII"/>
    <property type="match status" value="1"/>
</dbReference>
<feature type="domain" description="Deacetylase sirtuin-type" evidence="5">
    <location>
        <begin position="22"/>
        <end position="286"/>
    </location>
</feature>
<feature type="binding site" evidence="3">
    <location>
        <begin position="250"/>
        <end position="252"/>
    </location>
    <ligand>
        <name>NAD(+)</name>
        <dbReference type="ChEBI" id="CHEBI:57540"/>
    </ligand>
</feature>
<keyword evidence="1" id="KW-0808">Transferase</keyword>
<feature type="binding site" evidence="3 4">
    <location>
        <position position="187"/>
    </location>
    <ligand>
        <name>Zn(2+)</name>
        <dbReference type="ChEBI" id="CHEBI:29105"/>
    </ligand>
</feature>
<dbReference type="PANTHER" id="PTHR11085:SF4">
    <property type="entry name" value="NAD-DEPENDENT PROTEIN DEACYLASE"/>
    <property type="match status" value="1"/>
</dbReference>
<dbReference type="InterPro" id="IPR026590">
    <property type="entry name" value="Ssirtuin_cat_dom"/>
</dbReference>
<keyword evidence="7" id="KW-1185">Reference proteome</keyword>
<dbReference type="InterPro" id="IPR003000">
    <property type="entry name" value="Sirtuin"/>
</dbReference>
<evidence type="ECO:0000256" key="1">
    <source>
        <dbReference type="ARBA" id="ARBA00022679"/>
    </source>
</evidence>
<proteinExistence type="inferred from homology"/>
<feature type="binding site" evidence="3 4">
    <location>
        <position position="151"/>
    </location>
    <ligand>
        <name>Zn(2+)</name>
        <dbReference type="ChEBI" id="CHEBI:29105"/>
    </ligand>
</feature>
<evidence type="ECO:0000256" key="4">
    <source>
        <dbReference type="PROSITE-ProRule" id="PRU00236"/>
    </source>
</evidence>
<dbReference type="InterPro" id="IPR029035">
    <property type="entry name" value="DHS-like_NAD/FAD-binding_dom"/>
</dbReference>
<dbReference type="EMBL" id="ANHZ02000005">
    <property type="protein sequence ID" value="EME37113.1"/>
    <property type="molecule type" value="Genomic_DNA"/>
</dbReference>
<comment type="subcellular location">
    <subcellularLocation>
        <location evidence="3">Cytoplasm</location>
    </subcellularLocation>
</comment>
<dbReference type="NCBIfam" id="NF001753">
    <property type="entry name" value="PRK00481.1-3"/>
    <property type="match status" value="1"/>
</dbReference>
<dbReference type="InterPro" id="IPR027546">
    <property type="entry name" value="Sirtuin_class_III"/>
</dbReference>
<dbReference type="STRING" id="71999.KPaMU14_12015"/>
<feature type="binding site" evidence="3 4">
    <location>
        <position position="154"/>
    </location>
    <ligand>
        <name>Zn(2+)</name>
        <dbReference type="ChEBI" id="CHEBI:29105"/>
    </ligand>
</feature>
<comment type="domain">
    <text evidence="3">2 residues (Tyr-92 and Arg-95) present in a large hydrophobic pocket are probably involved in substrate specificity. They are important for desuccinylation activity, but dispensable for deacetylation activity.</text>
</comment>
<comment type="function">
    <text evidence="3">NAD-dependent lysine deacetylase and desuccinylase that specifically removes acetyl and succinyl groups on target proteins. Modulates the activities of several proteins which are inactive in their acylated form.</text>
</comment>
<reference evidence="6 7" key="1">
    <citation type="journal article" date="2014" name="Genome Announc.">
        <title>Draft Genome Sequence of Kocuria palustris PEL.</title>
        <authorList>
            <person name="Sharma G."/>
            <person name="Khatri I."/>
            <person name="Subramanian S."/>
        </authorList>
    </citation>
    <scope>NUCLEOTIDE SEQUENCE [LARGE SCALE GENOMIC DNA]</scope>
    <source>
        <strain evidence="6 7">PEL</strain>
    </source>
</reference>
<dbReference type="GO" id="GO:0036054">
    <property type="term" value="F:protein-malonyllysine demalonylase activity"/>
    <property type="evidence" value="ECO:0007669"/>
    <property type="project" value="InterPro"/>
</dbReference>
<comment type="caution">
    <text evidence="3">Lacks conserved residue(s) required for the propagation of feature annotation.</text>
</comment>
<evidence type="ECO:0000259" key="5">
    <source>
        <dbReference type="PROSITE" id="PS50305"/>
    </source>
</evidence>
<dbReference type="GO" id="GO:0008270">
    <property type="term" value="F:zinc ion binding"/>
    <property type="evidence" value="ECO:0007669"/>
    <property type="project" value="UniProtKB-UniRule"/>
</dbReference>
<comment type="caution">
    <text evidence="6">The sequence shown here is derived from an EMBL/GenBank/DDBJ whole genome shotgun (WGS) entry which is preliminary data.</text>
</comment>
<dbReference type="Gene3D" id="3.40.50.1220">
    <property type="entry name" value="TPP-binding domain"/>
    <property type="match status" value="1"/>
</dbReference>
<protein>
    <recommendedName>
        <fullName evidence="3">NAD-dependent protein deacylase</fullName>
        <ecNumber evidence="3">2.3.1.286</ecNumber>
    </recommendedName>
    <alternativeName>
        <fullName evidence="3">Regulatory protein SIR2 homolog</fullName>
    </alternativeName>
</protein>
<keyword evidence="2 3" id="KW-0520">NAD</keyword>
<name>M2XWC2_9MICC</name>
<sequence length="286" mass="30507">MGAMSTDQDPDESLSQRAGRLNAQLQAIGPEVLDLCRSASRVAVLSGAGISAESGVPTFRAPETGLWARYSPQELATPEAWEADPELVWAWYMQRARYVRQCAPNAGHRALVSWSEYADVTIATQNIDDLHERAGSSDVSHLHGSLYSFCCSHCGRPADQWQVAGLRLDEPPLDEPRPETPPECLECDGPIRPDVVWFGEALPEGAFDDAESAMASAELVLVIGTSGLVQPSASLPLTAMGLGVPVVEINPEPTGFSAHADHSVQLASGTALPLMLSAARRSPGRA</sequence>
<feature type="binding site" evidence="3">
    <location>
        <begin position="224"/>
        <end position="226"/>
    </location>
    <ligand>
        <name>NAD(+)</name>
        <dbReference type="ChEBI" id="CHEBI:57540"/>
    </ligand>
</feature>
<evidence type="ECO:0000313" key="7">
    <source>
        <dbReference type="Proteomes" id="UP000009877"/>
    </source>
</evidence>
<feature type="binding site" evidence="3">
    <location>
        <position position="92"/>
    </location>
    <ligand>
        <name>substrate</name>
    </ligand>
</feature>
<dbReference type="InterPro" id="IPR026591">
    <property type="entry name" value="Sirtuin_cat_small_dom_sf"/>
</dbReference>